<evidence type="ECO:0000313" key="2">
    <source>
        <dbReference type="Proteomes" id="UP001285855"/>
    </source>
</evidence>
<accession>A0ABU5EQL0</accession>
<reference evidence="1 2" key="1">
    <citation type="submission" date="2023-11" db="EMBL/GenBank/DDBJ databases">
        <title>Winogradskyella pelagius sp. nov., isolated from coastal sediment.</title>
        <authorList>
            <person name="Li F."/>
        </authorList>
    </citation>
    <scope>NUCLEOTIDE SEQUENCE [LARGE SCALE GENOMIC DNA]</scope>
    <source>
        <strain evidence="1 2">KCTC 23502</strain>
    </source>
</reference>
<gene>
    <name evidence="1" type="ORF">SNF14_14485</name>
</gene>
<comment type="caution">
    <text evidence="1">The sequence shown here is derived from an EMBL/GenBank/DDBJ whole genome shotgun (WGS) entry which is preliminary data.</text>
</comment>
<organism evidence="1 2">
    <name type="scientific">Winogradskyella aquimaris</name>
    <dbReference type="NCBI Taxonomy" id="864074"/>
    <lineage>
        <taxon>Bacteria</taxon>
        <taxon>Pseudomonadati</taxon>
        <taxon>Bacteroidota</taxon>
        <taxon>Flavobacteriia</taxon>
        <taxon>Flavobacteriales</taxon>
        <taxon>Flavobacteriaceae</taxon>
        <taxon>Winogradskyella</taxon>
    </lineage>
</organism>
<evidence type="ECO:0000313" key="1">
    <source>
        <dbReference type="EMBL" id="MDY2588548.1"/>
    </source>
</evidence>
<name>A0ABU5EQL0_9FLAO</name>
<proteinExistence type="predicted"/>
<evidence type="ECO:0008006" key="3">
    <source>
        <dbReference type="Google" id="ProtNLM"/>
    </source>
</evidence>
<feature type="non-terminal residue" evidence="1">
    <location>
        <position position="1"/>
    </location>
</feature>
<dbReference type="EMBL" id="JAXDAE010000038">
    <property type="protein sequence ID" value="MDY2588548.1"/>
    <property type="molecule type" value="Genomic_DNA"/>
</dbReference>
<dbReference type="PROSITE" id="PS00018">
    <property type="entry name" value="EF_HAND_1"/>
    <property type="match status" value="1"/>
</dbReference>
<sequence length="67" mass="7499">DFNGDGQVQNTDRLEVEILRGINGYDNADIDGNGEVQNTDLINSLIPNIGKGEQFMSRQLHAKRRID</sequence>
<dbReference type="InterPro" id="IPR018247">
    <property type="entry name" value="EF_Hand_1_Ca_BS"/>
</dbReference>
<dbReference type="Proteomes" id="UP001285855">
    <property type="component" value="Unassembled WGS sequence"/>
</dbReference>
<dbReference type="RefSeq" id="WP_320556890.1">
    <property type="nucleotide sequence ID" value="NZ_JAXDAE010000038.1"/>
</dbReference>
<keyword evidence="2" id="KW-1185">Reference proteome</keyword>
<protein>
    <recommendedName>
        <fullName evidence="3">Dockerin domain-containing protein</fullName>
    </recommendedName>
</protein>